<dbReference type="Proteomes" id="UP000011873">
    <property type="component" value="Unassembled WGS sequence"/>
</dbReference>
<comment type="caution">
    <text evidence="1">The sequence shown here is derived from an EMBL/GenBank/DDBJ whole genome shotgun (WGS) entry which is preliminary data.</text>
</comment>
<proteinExistence type="predicted"/>
<dbReference type="PATRIC" id="fig|1218567.3.peg.4457"/>
<accession>M6BBQ3</accession>
<sequence>MFIPSNGKFRKIKDFFIPVPIKGTKYFYSYYQADRTNYDWKSG</sequence>
<protein>
    <submittedName>
        <fullName evidence="1">Uncharacterized protein</fullName>
    </submittedName>
</protein>
<evidence type="ECO:0000313" key="1">
    <source>
        <dbReference type="EMBL" id="EMJ77152.1"/>
    </source>
</evidence>
<reference evidence="1 2" key="1">
    <citation type="submission" date="2013-01" db="EMBL/GenBank/DDBJ databases">
        <authorList>
            <person name="Harkins D.M."/>
            <person name="Durkin A.S."/>
            <person name="Brinkac L.M."/>
            <person name="Haft D.H."/>
            <person name="Selengut J.D."/>
            <person name="Sanka R."/>
            <person name="DePew J."/>
            <person name="Purushe J."/>
            <person name="Galloway R.L."/>
            <person name="Vinetz J.M."/>
            <person name="Sutton G.G."/>
            <person name="Nierman W.C."/>
            <person name="Fouts D.E."/>
        </authorList>
    </citation>
    <scope>NUCLEOTIDE SEQUENCE [LARGE SCALE GENOMIC DNA]</scope>
    <source>
        <strain evidence="1 2">Sponselee CDC</strain>
    </source>
</reference>
<organism evidence="1 2">
    <name type="scientific">Leptospira borgpetersenii serovar Hardjo-bovis str. Sponselee</name>
    <dbReference type="NCBI Taxonomy" id="1303729"/>
    <lineage>
        <taxon>Bacteria</taxon>
        <taxon>Pseudomonadati</taxon>
        <taxon>Spirochaetota</taxon>
        <taxon>Spirochaetia</taxon>
        <taxon>Leptospirales</taxon>
        <taxon>Leptospiraceae</taxon>
        <taxon>Leptospira</taxon>
    </lineage>
</organism>
<evidence type="ECO:0000313" key="2">
    <source>
        <dbReference type="Proteomes" id="UP000011873"/>
    </source>
</evidence>
<gene>
    <name evidence="1" type="ORF">LEP1GSC016_0650</name>
</gene>
<dbReference type="AlphaFoldDB" id="M6BBQ3"/>
<name>M6BBQ3_LEPBO</name>
<dbReference type="EMBL" id="ANMU01000189">
    <property type="protein sequence ID" value="EMJ77152.1"/>
    <property type="molecule type" value="Genomic_DNA"/>
</dbReference>